<feature type="region of interest" description="Disordered" evidence="1">
    <location>
        <begin position="132"/>
        <end position="182"/>
    </location>
</feature>
<proteinExistence type="predicted"/>
<dbReference type="OrthoDB" id="10542554at2759"/>
<sequence>MPFGLLTADMHPRCAVTAAPVYSAIPVYTFDGDDDDDSLKECDTTPPLIVQADEGGCVIFDIDPLAWMLYVIDEETEDEMGGVVMDGDRPANPSTNLHELSTQRPQISNKSSSPMLFSFVTKTMVFSYTPSVTANKKDDGKKDVGKKDVGRKDGRAGTQGHEEKSGDQKQGEAAGKPWVSAL</sequence>
<accession>A0A6A5R6B5</accession>
<gene>
    <name evidence="2" type="ORF">M421DRAFT_10293</name>
</gene>
<dbReference type="AlphaFoldDB" id="A0A6A5R6B5"/>
<evidence type="ECO:0000313" key="3">
    <source>
        <dbReference type="Proteomes" id="UP000800082"/>
    </source>
</evidence>
<dbReference type="Proteomes" id="UP000800082">
    <property type="component" value="Unassembled WGS sequence"/>
</dbReference>
<feature type="compositionally biased region" description="Basic and acidic residues" evidence="1">
    <location>
        <begin position="135"/>
        <end position="170"/>
    </location>
</feature>
<evidence type="ECO:0000313" key="2">
    <source>
        <dbReference type="EMBL" id="KAF1922750.1"/>
    </source>
</evidence>
<name>A0A6A5R6B5_9PLEO</name>
<organism evidence="2 3">
    <name type="scientific">Didymella exigua CBS 183.55</name>
    <dbReference type="NCBI Taxonomy" id="1150837"/>
    <lineage>
        <taxon>Eukaryota</taxon>
        <taxon>Fungi</taxon>
        <taxon>Dikarya</taxon>
        <taxon>Ascomycota</taxon>
        <taxon>Pezizomycotina</taxon>
        <taxon>Dothideomycetes</taxon>
        <taxon>Pleosporomycetidae</taxon>
        <taxon>Pleosporales</taxon>
        <taxon>Pleosporineae</taxon>
        <taxon>Didymellaceae</taxon>
        <taxon>Didymella</taxon>
    </lineage>
</organism>
<keyword evidence="3" id="KW-1185">Reference proteome</keyword>
<protein>
    <submittedName>
        <fullName evidence="2">Uncharacterized protein</fullName>
    </submittedName>
</protein>
<dbReference type="GeneID" id="54344487"/>
<dbReference type="EMBL" id="ML979016">
    <property type="protein sequence ID" value="KAF1922750.1"/>
    <property type="molecule type" value="Genomic_DNA"/>
</dbReference>
<dbReference type="RefSeq" id="XP_033443003.1">
    <property type="nucleotide sequence ID" value="XM_033586841.1"/>
</dbReference>
<evidence type="ECO:0000256" key="1">
    <source>
        <dbReference type="SAM" id="MobiDB-lite"/>
    </source>
</evidence>
<feature type="compositionally biased region" description="Polar residues" evidence="1">
    <location>
        <begin position="92"/>
        <end position="112"/>
    </location>
</feature>
<feature type="region of interest" description="Disordered" evidence="1">
    <location>
        <begin position="85"/>
        <end position="112"/>
    </location>
</feature>
<reference evidence="2" key="1">
    <citation type="journal article" date="2020" name="Stud. Mycol.">
        <title>101 Dothideomycetes genomes: a test case for predicting lifestyles and emergence of pathogens.</title>
        <authorList>
            <person name="Haridas S."/>
            <person name="Albert R."/>
            <person name="Binder M."/>
            <person name="Bloem J."/>
            <person name="Labutti K."/>
            <person name="Salamov A."/>
            <person name="Andreopoulos B."/>
            <person name="Baker S."/>
            <person name="Barry K."/>
            <person name="Bills G."/>
            <person name="Bluhm B."/>
            <person name="Cannon C."/>
            <person name="Castanera R."/>
            <person name="Culley D."/>
            <person name="Daum C."/>
            <person name="Ezra D."/>
            <person name="Gonzalez J."/>
            <person name="Henrissat B."/>
            <person name="Kuo A."/>
            <person name="Liang C."/>
            <person name="Lipzen A."/>
            <person name="Lutzoni F."/>
            <person name="Magnuson J."/>
            <person name="Mondo S."/>
            <person name="Nolan M."/>
            <person name="Ohm R."/>
            <person name="Pangilinan J."/>
            <person name="Park H.-J."/>
            <person name="Ramirez L."/>
            <person name="Alfaro M."/>
            <person name="Sun H."/>
            <person name="Tritt A."/>
            <person name="Yoshinaga Y."/>
            <person name="Zwiers L.-H."/>
            <person name="Turgeon B."/>
            <person name="Goodwin S."/>
            <person name="Spatafora J."/>
            <person name="Crous P."/>
            <person name="Grigoriev I."/>
        </authorList>
    </citation>
    <scope>NUCLEOTIDE SEQUENCE</scope>
    <source>
        <strain evidence="2">CBS 183.55</strain>
    </source>
</reference>